<dbReference type="AlphaFoldDB" id="A0A0B5Q736"/>
<dbReference type="SMART" id="SM00530">
    <property type="entry name" value="HTH_XRE"/>
    <property type="match status" value="1"/>
</dbReference>
<dbReference type="OrthoDB" id="371153at2"/>
<dbReference type="PANTHER" id="PTHR46558">
    <property type="entry name" value="TRACRIPTIONAL REGULATORY PROTEIN-RELATED-RELATED"/>
    <property type="match status" value="1"/>
</dbReference>
<sequence length="109" mass="12534">MIYKILGENIKRERLKLNLTQDQLSEKLDISTSYLGRIERGERNLPLDTLIRISNIFNVSIDYLLRGCIVSNNESISSDVNNLFVGLSSKEMELVLDMVKLMISHFKSK</sequence>
<name>A0A0B5Q736_CLOBE</name>
<evidence type="ECO:0000313" key="3">
    <source>
        <dbReference type="EMBL" id="AJG96780.1"/>
    </source>
</evidence>
<dbReference type="PROSITE" id="PS50943">
    <property type="entry name" value="HTH_CROC1"/>
    <property type="match status" value="1"/>
</dbReference>
<dbReference type="Pfam" id="PF01381">
    <property type="entry name" value="HTH_3"/>
    <property type="match status" value="1"/>
</dbReference>
<dbReference type="EMBL" id="CP010086">
    <property type="protein sequence ID" value="AJG96780.1"/>
    <property type="molecule type" value="Genomic_DNA"/>
</dbReference>
<dbReference type="Gene3D" id="1.10.260.40">
    <property type="entry name" value="lambda repressor-like DNA-binding domains"/>
    <property type="match status" value="1"/>
</dbReference>
<dbReference type="KEGG" id="cbei:LF65_00089"/>
<evidence type="ECO:0000256" key="1">
    <source>
        <dbReference type="ARBA" id="ARBA00023125"/>
    </source>
</evidence>
<dbReference type="SUPFAM" id="SSF47413">
    <property type="entry name" value="lambda repressor-like DNA-binding domains"/>
    <property type="match status" value="1"/>
</dbReference>
<dbReference type="Proteomes" id="UP000031866">
    <property type="component" value="Chromosome"/>
</dbReference>
<reference evidence="4" key="1">
    <citation type="submission" date="2014-12" db="EMBL/GenBank/DDBJ databases">
        <title>Genome sequence of Clostridium beijerinckii strain 59B.</title>
        <authorList>
            <person name="Little G.T."/>
            <person name="Minton N.P."/>
        </authorList>
    </citation>
    <scope>NUCLEOTIDE SEQUENCE [LARGE SCALE GENOMIC DNA]</scope>
    <source>
        <strain evidence="4">59B</strain>
    </source>
</reference>
<organism evidence="3 4">
    <name type="scientific">Clostridium beijerinckii</name>
    <name type="common">Clostridium MP</name>
    <dbReference type="NCBI Taxonomy" id="1520"/>
    <lineage>
        <taxon>Bacteria</taxon>
        <taxon>Bacillati</taxon>
        <taxon>Bacillota</taxon>
        <taxon>Clostridia</taxon>
        <taxon>Eubacteriales</taxon>
        <taxon>Clostridiaceae</taxon>
        <taxon>Clostridium</taxon>
    </lineage>
</organism>
<dbReference type="STRING" id="1520.LF65_00089"/>
<dbReference type="CDD" id="cd00093">
    <property type="entry name" value="HTH_XRE"/>
    <property type="match status" value="1"/>
</dbReference>
<proteinExistence type="predicted"/>
<accession>A0A0B5Q736</accession>
<dbReference type="RefSeq" id="WP_041893373.1">
    <property type="nucleotide sequence ID" value="NZ_CP010086.2"/>
</dbReference>
<evidence type="ECO:0000259" key="2">
    <source>
        <dbReference type="PROSITE" id="PS50943"/>
    </source>
</evidence>
<keyword evidence="1" id="KW-0238">DNA-binding</keyword>
<dbReference type="PANTHER" id="PTHR46558:SF13">
    <property type="entry name" value="HTH-TYPE TRANSCRIPTIONAL REGULATOR IMMR"/>
    <property type="match status" value="1"/>
</dbReference>
<gene>
    <name evidence="3" type="ORF">LF65_00089</name>
</gene>
<dbReference type="InterPro" id="IPR001387">
    <property type="entry name" value="Cro/C1-type_HTH"/>
</dbReference>
<feature type="domain" description="HTH cro/C1-type" evidence="2">
    <location>
        <begin position="10"/>
        <end position="64"/>
    </location>
</feature>
<evidence type="ECO:0000313" key="4">
    <source>
        <dbReference type="Proteomes" id="UP000031866"/>
    </source>
</evidence>
<protein>
    <submittedName>
        <fullName evidence="3">Transcriptional regulator</fullName>
    </submittedName>
</protein>
<dbReference type="GO" id="GO:0003677">
    <property type="term" value="F:DNA binding"/>
    <property type="evidence" value="ECO:0007669"/>
    <property type="project" value="UniProtKB-KW"/>
</dbReference>
<dbReference type="InterPro" id="IPR010982">
    <property type="entry name" value="Lambda_DNA-bd_dom_sf"/>
</dbReference>